<dbReference type="PANTHER" id="PTHR42756:SF1">
    <property type="entry name" value="TRANSCRIPTIONAL REPRESSOR OF EMRAB OPERON"/>
    <property type="match status" value="1"/>
</dbReference>
<dbReference type="EMBL" id="JAHUZB010000007">
    <property type="protein sequence ID" value="MBV7391981.1"/>
    <property type="molecule type" value="Genomic_DNA"/>
</dbReference>
<evidence type="ECO:0000313" key="6">
    <source>
        <dbReference type="Proteomes" id="UP000774130"/>
    </source>
</evidence>
<dbReference type="PANTHER" id="PTHR42756">
    <property type="entry name" value="TRANSCRIPTIONAL REGULATOR, MARR"/>
    <property type="match status" value="1"/>
</dbReference>
<dbReference type="InterPro" id="IPR000835">
    <property type="entry name" value="HTH_MarR-typ"/>
</dbReference>
<accession>A0ABS6TGA9</accession>
<keyword evidence="1" id="KW-0805">Transcription regulation</keyword>
<sequence>METEEIRRFNRYYTRILGVFDKNVFDLDYSMLEMRIIGEIGRNIGITANELTKCLNINKSYLSRILSKLEKAGYLKREKDAQDSRIFHLYLNDQGLELNQYVEAQSDQKVIDLLTPLPEKDISELKAAMKKIEEILYQVVPNELEEKNDFI</sequence>
<evidence type="ECO:0000313" key="5">
    <source>
        <dbReference type="EMBL" id="MBV7391981.1"/>
    </source>
</evidence>
<evidence type="ECO:0000259" key="4">
    <source>
        <dbReference type="PROSITE" id="PS50995"/>
    </source>
</evidence>
<dbReference type="CDD" id="cd00090">
    <property type="entry name" value="HTH_ARSR"/>
    <property type="match status" value="1"/>
</dbReference>
<organism evidence="5 6">
    <name type="scientific">Enterococcus alishanensis</name>
    <dbReference type="NCBI Taxonomy" id="1303817"/>
    <lineage>
        <taxon>Bacteria</taxon>
        <taxon>Bacillati</taxon>
        <taxon>Bacillota</taxon>
        <taxon>Bacilli</taxon>
        <taxon>Lactobacillales</taxon>
        <taxon>Enterococcaceae</taxon>
        <taxon>Enterococcus</taxon>
    </lineage>
</organism>
<dbReference type="InterPro" id="IPR011991">
    <property type="entry name" value="ArsR-like_HTH"/>
</dbReference>
<proteinExistence type="predicted"/>
<dbReference type="RefSeq" id="WP_218327197.1">
    <property type="nucleotide sequence ID" value="NZ_JAHUZB010000007.1"/>
</dbReference>
<protein>
    <submittedName>
        <fullName evidence="5">MarR family winged helix-turn-helix transcriptional regulator</fullName>
    </submittedName>
</protein>
<reference evidence="5 6" key="1">
    <citation type="submission" date="2021-06" db="EMBL/GenBank/DDBJ databases">
        <title>Enterococcus alishanensis sp. nov., a novel lactic acid bacterium isolated from fresh coffee beans.</title>
        <authorList>
            <person name="Chen Y.-S."/>
        </authorList>
    </citation>
    <scope>NUCLEOTIDE SEQUENCE [LARGE SCALE GENOMIC DNA]</scope>
    <source>
        <strain evidence="5 6">ALS3</strain>
    </source>
</reference>
<evidence type="ECO:0000256" key="3">
    <source>
        <dbReference type="ARBA" id="ARBA00023163"/>
    </source>
</evidence>
<dbReference type="SMART" id="SM00347">
    <property type="entry name" value="HTH_MARR"/>
    <property type="match status" value="1"/>
</dbReference>
<gene>
    <name evidence="5" type="ORF">KUA55_14970</name>
</gene>
<evidence type="ECO:0000256" key="2">
    <source>
        <dbReference type="ARBA" id="ARBA00023125"/>
    </source>
</evidence>
<feature type="domain" description="HTH marR-type" evidence="4">
    <location>
        <begin position="1"/>
        <end position="134"/>
    </location>
</feature>
<comment type="caution">
    <text evidence="5">The sequence shown here is derived from an EMBL/GenBank/DDBJ whole genome shotgun (WGS) entry which is preliminary data.</text>
</comment>
<dbReference type="Pfam" id="PF12802">
    <property type="entry name" value="MarR_2"/>
    <property type="match status" value="1"/>
</dbReference>
<dbReference type="PROSITE" id="PS50995">
    <property type="entry name" value="HTH_MARR_2"/>
    <property type="match status" value="1"/>
</dbReference>
<keyword evidence="6" id="KW-1185">Reference proteome</keyword>
<keyword evidence="3" id="KW-0804">Transcription</keyword>
<keyword evidence="2" id="KW-0238">DNA-binding</keyword>
<dbReference type="Proteomes" id="UP000774130">
    <property type="component" value="Unassembled WGS sequence"/>
</dbReference>
<name>A0ABS6TGA9_9ENTE</name>
<evidence type="ECO:0000256" key="1">
    <source>
        <dbReference type="ARBA" id="ARBA00023015"/>
    </source>
</evidence>